<proteinExistence type="predicted"/>
<dbReference type="AlphaFoldDB" id="A0A2M7W3D5"/>
<feature type="domain" description="NAD-dependent DNA ligase N-terminal" evidence="3">
    <location>
        <begin position="5"/>
        <end position="247"/>
    </location>
</feature>
<dbReference type="InterPro" id="IPR013840">
    <property type="entry name" value="DNAligase_N"/>
</dbReference>
<dbReference type="SUPFAM" id="SSF56091">
    <property type="entry name" value="DNA ligase/mRNA capping enzyme, catalytic domain"/>
    <property type="match status" value="1"/>
</dbReference>
<dbReference type="InterPro" id="IPR018239">
    <property type="entry name" value="DNA_ligase_AS"/>
</dbReference>
<keyword evidence="2" id="KW-0234">DNA repair</keyword>
<organism evidence="4 5">
    <name type="scientific">Candidatus Berkelbacteria bacterium CG_4_10_14_0_2_um_filter_35_9_33_12</name>
    <dbReference type="NCBI Taxonomy" id="1974499"/>
    <lineage>
        <taxon>Bacteria</taxon>
        <taxon>Candidatus Berkelbacteria</taxon>
    </lineage>
</organism>
<dbReference type="CDD" id="cd00114">
    <property type="entry name" value="LIGANc"/>
    <property type="match status" value="1"/>
</dbReference>
<evidence type="ECO:0000256" key="1">
    <source>
        <dbReference type="ARBA" id="ARBA00022763"/>
    </source>
</evidence>
<evidence type="ECO:0000313" key="5">
    <source>
        <dbReference type="Proteomes" id="UP000230137"/>
    </source>
</evidence>
<comment type="caution">
    <text evidence="4">The sequence shown here is derived from an EMBL/GenBank/DDBJ whole genome shotgun (WGS) entry which is preliminary data.</text>
</comment>
<reference evidence="5" key="1">
    <citation type="submission" date="2017-09" db="EMBL/GenBank/DDBJ databases">
        <title>Depth-based differentiation of microbial function through sediment-hosted aquifers and enrichment of novel symbionts in the deep terrestrial subsurface.</title>
        <authorList>
            <person name="Probst A.J."/>
            <person name="Ladd B."/>
            <person name="Jarett J.K."/>
            <person name="Geller-Mcgrath D.E."/>
            <person name="Sieber C.M.K."/>
            <person name="Emerson J.B."/>
            <person name="Anantharaman K."/>
            <person name="Thomas B.C."/>
            <person name="Malmstrom R."/>
            <person name="Stieglmeier M."/>
            <person name="Klingl A."/>
            <person name="Woyke T."/>
            <person name="Ryan C.M."/>
            <person name="Banfield J.F."/>
        </authorList>
    </citation>
    <scope>NUCLEOTIDE SEQUENCE [LARGE SCALE GENOMIC DNA]</scope>
</reference>
<keyword evidence="4" id="KW-0436">Ligase</keyword>
<dbReference type="EMBL" id="PFQF01000042">
    <property type="protein sequence ID" value="PJA20014.1"/>
    <property type="molecule type" value="Genomic_DNA"/>
</dbReference>
<sequence>MNKDQVKLRIEKLKVLIEKYRYSYHVLDKSLISDGALDSLKHELQELENKYPQFITPNSPTQRVGGKPSKGFNKVLHQTPMLSLIDVFATSEVADWEKRIEKVNGRKITGGFFAELKIDGLAVSLIYENGVLVCGVTRGDGKVGEDVTQNIKTIESIPLTINPKSEYRNSKQIQNSKLQIPKKIEIRGEVYMKKSVFDELNKKYKNEGKPLLANPRNATAGSIRQLNSKLTASRKLSFIAYDVIMHK</sequence>
<dbReference type="PROSITE" id="PS01055">
    <property type="entry name" value="DNA_LIGASE_N1"/>
    <property type="match status" value="1"/>
</dbReference>
<dbReference type="GO" id="GO:0046872">
    <property type="term" value="F:metal ion binding"/>
    <property type="evidence" value="ECO:0007669"/>
    <property type="project" value="UniProtKB-KW"/>
</dbReference>
<dbReference type="PANTHER" id="PTHR23389:SF9">
    <property type="entry name" value="DNA LIGASE"/>
    <property type="match status" value="1"/>
</dbReference>
<dbReference type="Proteomes" id="UP000230137">
    <property type="component" value="Unassembled WGS sequence"/>
</dbReference>
<evidence type="ECO:0000259" key="3">
    <source>
        <dbReference type="SMART" id="SM00532"/>
    </source>
</evidence>
<keyword evidence="1" id="KW-0227">DNA damage</keyword>
<dbReference type="PANTHER" id="PTHR23389">
    <property type="entry name" value="CHROMOSOME TRANSMISSION FIDELITY FACTOR 18"/>
    <property type="match status" value="1"/>
</dbReference>
<dbReference type="GO" id="GO:0006281">
    <property type="term" value="P:DNA repair"/>
    <property type="evidence" value="ECO:0007669"/>
    <property type="project" value="UniProtKB-KW"/>
</dbReference>
<feature type="non-terminal residue" evidence="4">
    <location>
        <position position="247"/>
    </location>
</feature>
<evidence type="ECO:0000313" key="4">
    <source>
        <dbReference type="EMBL" id="PJA20014.1"/>
    </source>
</evidence>
<dbReference type="Gene3D" id="3.30.470.30">
    <property type="entry name" value="DNA ligase/mRNA capping enzyme"/>
    <property type="match status" value="1"/>
</dbReference>
<dbReference type="Pfam" id="PF01653">
    <property type="entry name" value="DNA_ligase_aden"/>
    <property type="match status" value="1"/>
</dbReference>
<name>A0A2M7W3D5_9BACT</name>
<dbReference type="InterPro" id="IPR013839">
    <property type="entry name" value="DNAligase_adenylation"/>
</dbReference>
<dbReference type="GO" id="GO:0005829">
    <property type="term" value="C:cytosol"/>
    <property type="evidence" value="ECO:0007669"/>
    <property type="project" value="TreeGrafter"/>
</dbReference>
<dbReference type="SMART" id="SM00532">
    <property type="entry name" value="LIGANc"/>
    <property type="match status" value="1"/>
</dbReference>
<dbReference type="GO" id="GO:0003911">
    <property type="term" value="F:DNA ligase (NAD+) activity"/>
    <property type="evidence" value="ECO:0007669"/>
    <property type="project" value="InterPro"/>
</dbReference>
<gene>
    <name evidence="4" type="ORF">COX60_03040</name>
</gene>
<accession>A0A2M7W3D5</accession>
<protein>
    <submittedName>
        <fullName evidence="4">NAD-dependent DNA ligase LigA</fullName>
    </submittedName>
</protein>
<evidence type="ECO:0000256" key="2">
    <source>
        <dbReference type="ARBA" id="ARBA00023204"/>
    </source>
</evidence>
<dbReference type="Gene3D" id="1.10.287.610">
    <property type="entry name" value="Helix hairpin bin"/>
    <property type="match status" value="1"/>
</dbReference>